<gene>
    <name evidence="2" type="ORF">JOQ06_002053</name>
</gene>
<evidence type="ECO:0000313" key="2">
    <source>
        <dbReference type="EMBL" id="KAJ4919045.1"/>
    </source>
</evidence>
<reference evidence="2" key="1">
    <citation type="submission" date="2022-11" db="EMBL/GenBank/DDBJ databases">
        <title>Chromosome-level genome of Pogonophryne albipinna.</title>
        <authorList>
            <person name="Jo E."/>
        </authorList>
    </citation>
    <scope>NUCLEOTIDE SEQUENCE</scope>
    <source>
        <strain evidence="2">SGF0006</strain>
        <tissue evidence="2">Muscle</tissue>
    </source>
</reference>
<name>A0AAD6A6V1_9TELE</name>
<keyword evidence="1" id="KW-0175">Coiled coil</keyword>
<keyword evidence="3" id="KW-1185">Reference proteome</keyword>
<proteinExistence type="predicted"/>
<accession>A0AAD6A6V1</accession>
<evidence type="ECO:0000313" key="3">
    <source>
        <dbReference type="Proteomes" id="UP001219934"/>
    </source>
</evidence>
<dbReference type="EMBL" id="JAPTMU010000351">
    <property type="protein sequence ID" value="KAJ4919045.1"/>
    <property type="molecule type" value="Genomic_DNA"/>
</dbReference>
<protein>
    <submittedName>
        <fullName evidence="2">Uncharacterized protein</fullName>
    </submittedName>
</protein>
<dbReference type="Proteomes" id="UP001219934">
    <property type="component" value="Unassembled WGS sequence"/>
</dbReference>
<feature type="coiled-coil region" evidence="1">
    <location>
        <begin position="20"/>
        <end position="54"/>
    </location>
</feature>
<sequence>MQSELLIGWQQERAGLTQEVSRLHEDLAESRAGREELESRNRALNERLRVSCRRDIALSLRLQLVFMCGALAVSTSC</sequence>
<dbReference type="AlphaFoldDB" id="A0AAD6A6V1"/>
<evidence type="ECO:0000256" key="1">
    <source>
        <dbReference type="SAM" id="Coils"/>
    </source>
</evidence>
<organism evidence="2 3">
    <name type="scientific">Pogonophryne albipinna</name>
    <dbReference type="NCBI Taxonomy" id="1090488"/>
    <lineage>
        <taxon>Eukaryota</taxon>
        <taxon>Metazoa</taxon>
        <taxon>Chordata</taxon>
        <taxon>Craniata</taxon>
        <taxon>Vertebrata</taxon>
        <taxon>Euteleostomi</taxon>
        <taxon>Actinopterygii</taxon>
        <taxon>Neopterygii</taxon>
        <taxon>Teleostei</taxon>
        <taxon>Neoteleostei</taxon>
        <taxon>Acanthomorphata</taxon>
        <taxon>Eupercaria</taxon>
        <taxon>Perciformes</taxon>
        <taxon>Notothenioidei</taxon>
        <taxon>Pogonophryne</taxon>
    </lineage>
</organism>
<comment type="caution">
    <text evidence="2">The sequence shown here is derived from an EMBL/GenBank/DDBJ whole genome shotgun (WGS) entry which is preliminary data.</text>
</comment>